<keyword evidence="8" id="KW-0653">Protein transport</keyword>
<evidence type="ECO:0000256" key="2">
    <source>
        <dbReference type="ARBA" id="ARBA00010004"/>
    </source>
</evidence>
<dbReference type="GO" id="GO:0006935">
    <property type="term" value="P:chemotaxis"/>
    <property type="evidence" value="ECO:0007669"/>
    <property type="project" value="UniProtKB-KW"/>
</dbReference>
<accession>A0A8J2ZIQ7</accession>
<dbReference type="GO" id="GO:0005886">
    <property type="term" value="C:plasma membrane"/>
    <property type="evidence" value="ECO:0007669"/>
    <property type="project" value="UniProtKB-SubCell"/>
</dbReference>
<evidence type="ECO:0000256" key="5">
    <source>
        <dbReference type="ARBA" id="ARBA00022475"/>
    </source>
</evidence>
<reference evidence="11" key="1">
    <citation type="journal article" date="2014" name="Int. J. Syst. Evol. Microbiol.">
        <title>Complete genome sequence of Corynebacterium casei LMG S-19264T (=DSM 44701T), isolated from a smear-ripened cheese.</title>
        <authorList>
            <consortium name="US DOE Joint Genome Institute (JGI-PGF)"/>
            <person name="Walter F."/>
            <person name="Albersmeier A."/>
            <person name="Kalinowski J."/>
            <person name="Ruckert C."/>
        </authorList>
    </citation>
    <scope>NUCLEOTIDE SEQUENCE</scope>
    <source>
        <strain evidence="11">CGMCC 1.15762</strain>
    </source>
</reference>
<evidence type="ECO:0000256" key="3">
    <source>
        <dbReference type="ARBA" id="ARBA00020392"/>
    </source>
</evidence>
<evidence type="ECO:0000256" key="8">
    <source>
        <dbReference type="ARBA" id="ARBA00022927"/>
    </source>
</evidence>
<dbReference type="GO" id="GO:0044781">
    <property type="term" value="P:bacterial-type flagellum organization"/>
    <property type="evidence" value="ECO:0007669"/>
    <property type="project" value="UniProtKB-KW"/>
</dbReference>
<keyword evidence="7" id="KW-1005">Bacterial flagellum biogenesis</keyword>
<comment type="caution">
    <text evidence="11">The sequence shown here is derived from an EMBL/GenBank/DDBJ whole genome shotgun (WGS) entry which is preliminary data.</text>
</comment>
<evidence type="ECO:0000256" key="1">
    <source>
        <dbReference type="ARBA" id="ARBA00004413"/>
    </source>
</evidence>
<sequence>MATDRLRALRVMERLREIDTRERATEAASLRARSDTLETEREALLARLSGESRIEGLEGAPYLGRFITSIRSELDRNTREAARLAPELAQAEDRLREAMAEQKTYEILRIATLDRQRKEAARREARDQDMQTILRWQR</sequence>
<evidence type="ECO:0000256" key="4">
    <source>
        <dbReference type="ARBA" id="ARBA00022448"/>
    </source>
</evidence>
<keyword evidence="10" id="KW-1006">Bacterial flagellum protein export</keyword>
<dbReference type="GO" id="GO:0071973">
    <property type="term" value="P:bacterial-type flagellum-dependent cell motility"/>
    <property type="evidence" value="ECO:0007669"/>
    <property type="project" value="InterPro"/>
</dbReference>
<name>A0A8J2ZIQ7_9RHOB</name>
<dbReference type="EMBL" id="BMJV01000002">
    <property type="protein sequence ID" value="GGG67563.1"/>
    <property type="molecule type" value="Genomic_DNA"/>
</dbReference>
<dbReference type="Proteomes" id="UP000617145">
    <property type="component" value="Unassembled WGS sequence"/>
</dbReference>
<keyword evidence="9" id="KW-0472">Membrane</keyword>
<dbReference type="RefSeq" id="WP_188789438.1">
    <property type="nucleotide sequence ID" value="NZ_BMJV01000002.1"/>
</dbReference>
<evidence type="ECO:0000256" key="7">
    <source>
        <dbReference type="ARBA" id="ARBA00022795"/>
    </source>
</evidence>
<dbReference type="Pfam" id="PF02050">
    <property type="entry name" value="FliJ"/>
    <property type="match status" value="1"/>
</dbReference>
<comment type="subcellular location">
    <subcellularLocation>
        <location evidence="1">Cell membrane</location>
        <topology evidence="1">Peripheral membrane protein</topology>
        <orientation evidence="1">Cytoplasmic side</orientation>
    </subcellularLocation>
</comment>
<organism evidence="11 12">
    <name type="scientific">Salipiger pallidus</name>
    <dbReference type="NCBI Taxonomy" id="1775170"/>
    <lineage>
        <taxon>Bacteria</taxon>
        <taxon>Pseudomonadati</taxon>
        <taxon>Pseudomonadota</taxon>
        <taxon>Alphaproteobacteria</taxon>
        <taxon>Rhodobacterales</taxon>
        <taxon>Roseobacteraceae</taxon>
        <taxon>Salipiger</taxon>
    </lineage>
</organism>
<gene>
    <name evidence="11" type="ORF">GCM10011415_13260</name>
</gene>
<evidence type="ECO:0000256" key="10">
    <source>
        <dbReference type="ARBA" id="ARBA00023225"/>
    </source>
</evidence>
<dbReference type="InterPro" id="IPR012823">
    <property type="entry name" value="Flagell_FliJ"/>
</dbReference>
<keyword evidence="6" id="KW-0145">Chemotaxis</keyword>
<reference evidence="11" key="2">
    <citation type="submission" date="2020-09" db="EMBL/GenBank/DDBJ databases">
        <authorList>
            <person name="Sun Q."/>
            <person name="Zhou Y."/>
        </authorList>
    </citation>
    <scope>NUCLEOTIDE SEQUENCE</scope>
    <source>
        <strain evidence="11">CGMCC 1.15762</strain>
    </source>
</reference>
<evidence type="ECO:0000313" key="12">
    <source>
        <dbReference type="Proteomes" id="UP000617145"/>
    </source>
</evidence>
<keyword evidence="12" id="KW-1185">Reference proteome</keyword>
<keyword evidence="4" id="KW-0813">Transport</keyword>
<evidence type="ECO:0000313" key="11">
    <source>
        <dbReference type="EMBL" id="GGG67563.1"/>
    </source>
</evidence>
<dbReference type="GO" id="GO:0009288">
    <property type="term" value="C:bacterial-type flagellum"/>
    <property type="evidence" value="ECO:0007669"/>
    <property type="project" value="InterPro"/>
</dbReference>
<protein>
    <recommendedName>
        <fullName evidence="3">Flagellar FliJ protein</fullName>
    </recommendedName>
</protein>
<dbReference type="GO" id="GO:0015031">
    <property type="term" value="P:protein transport"/>
    <property type="evidence" value="ECO:0007669"/>
    <property type="project" value="UniProtKB-KW"/>
</dbReference>
<dbReference type="InterPro" id="IPR053716">
    <property type="entry name" value="Flag_assembly_chemotaxis_eff"/>
</dbReference>
<dbReference type="AlphaFoldDB" id="A0A8J2ZIQ7"/>
<evidence type="ECO:0000256" key="9">
    <source>
        <dbReference type="ARBA" id="ARBA00023136"/>
    </source>
</evidence>
<keyword evidence="5" id="KW-1003">Cell membrane</keyword>
<proteinExistence type="inferred from homology"/>
<evidence type="ECO:0000256" key="6">
    <source>
        <dbReference type="ARBA" id="ARBA00022500"/>
    </source>
</evidence>
<comment type="similarity">
    <text evidence="2">Belongs to the FliJ family.</text>
</comment>
<dbReference type="Gene3D" id="1.10.287.1700">
    <property type="match status" value="1"/>
</dbReference>